<evidence type="ECO:0000256" key="1">
    <source>
        <dbReference type="ARBA" id="ARBA00006974"/>
    </source>
</evidence>
<evidence type="ECO:0000313" key="3">
    <source>
        <dbReference type="Proteomes" id="UP000257109"/>
    </source>
</evidence>
<comment type="caution">
    <text evidence="2">The sequence shown here is derived from an EMBL/GenBank/DDBJ whole genome shotgun (WGS) entry which is preliminary data.</text>
</comment>
<dbReference type="AlphaFoldDB" id="A0A371FUN1"/>
<organism evidence="2 3">
    <name type="scientific">Mucuna pruriens</name>
    <name type="common">Velvet bean</name>
    <name type="synonym">Dolichos pruriens</name>
    <dbReference type="NCBI Taxonomy" id="157652"/>
    <lineage>
        <taxon>Eukaryota</taxon>
        <taxon>Viridiplantae</taxon>
        <taxon>Streptophyta</taxon>
        <taxon>Embryophyta</taxon>
        <taxon>Tracheophyta</taxon>
        <taxon>Spermatophyta</taxon>
        <taxon>Magnoliopsida</taxon>
        <taxon>eudicotyledons</taxon>
        <taxon>Gunneridae</taxon>
        <taxon>Pentapetalae</taxon>
        <taxon>rosids</taxon>
        <taxon>fabids</taxon>
        <taxon>Fabales</taxon>
        <taxon>Fabaceae</taxon>
        <taxon>Papilionoideae</taxon>
        <taxon>50 kb inversion clade</taxon>
        <taxon>NPAAA clade</taxon>
        <taxon>indigoferoid/millettioid clade</taxon>
        <taxon>Phaseoleae</taxon>
        <taxon>Mucuna</taxon>
    </lineage>
</organism>
<name>A0A371FUN1_MUCPR</name>
<dbReference type="OrthoDB" id="838391at2759"/>
<proteinExistence type="inferred from homology"/>
<protein>
    <submittedName>
        <fullName evidence="2">Uncharacterized protein</fullName>
    </submittedName>
</protein>
<keyword evidence="3" id="KW-1185">Reference proteome</keyword>
<comment type="similarity">
    <text evidence="1">Belongs to the ARG7 family.</text>
</comment>
<dbReference type="EMBL" id="QJKJ01007780">
    <property type="protein sequence ID" value="RDX81972.1"/>
    <property type="molecule type" value="Genomic_DNA"/>
</dbReference>
<gene>
    <name evidence="2" type="ORF">CR513_37295</name>
</gene>
<dbReference type="Pfam" id="PF02519">
    <property type="entry name" value="Auxin_inducible"/>
    <property type="match status" value="1"/>
</dbReference>
<accession>A0A371FUN1</accession>
<sequence length="112" mass="13088">MGLPYEWMNVCQEIFMNVLFPDSCRKQYYQGADNTEEMEEAGSRRGYVPVLVGETKEDMEKIWVTIQEIHHLTIVELLDQSANEYGYQHGLLIIKYDAQKFKAILHNISKKS</sequence>
<dbReference type="Proteomes" id="UP000257109">
    <property type="component" value="Unassembled WGS sequence"/>
</dbReference>
<dbReference type="InterPro" id="IPR003676">
    <property type="entry name" value="SAUR_fam"/>
</dbReference>
<dbReference type="GO" id="GO:0009733">
    <property type="term" value="P:response to auxin"/>
    <property type="evidence" value="ECO:0007669"/>
    <property type="project" value="InterPro"/>
</dbReference>
<feature type="non-terminal residue" evidence="2">
    <location>
        <position position="1"/>
    </location>
</feature>
<reference evidence="2" key="1">
    <citation type="submission" date="2018-05" db="EMBL/GenBank/DDBJ databases">
        <title>Draft genome of Mucuna pruriens seed.</title>
        <authorList>
            <person name="Nnadi N.E."/>
            <person name="Vos R."/>
            <person name="Hasami M.H."/>
            <person name="Devisetty U.K."/>
            <person name="Aguiy J.C."/>
        </authorList>
    </citation>
    <scope>NUCLEOTIDE SEQUENCE [LARGE SCALE GENOMIC DNA]</scope>
    <source>
        <strain evidence="2">JCA_2017</strain>
    </source>
</reference>
<evidence type="ECO:0000313" key="2">
    <source>
        <dbReference type="EMBL" id="RDX81972.1"/>
    </source>
</evidence>